<comment type="caution">
    <text evidence="1">The sequence shown here is derived from an EMBL/GenBank/DDBJ whole genome shotgun (WGS) entry which is preliminary data.</text>
</comment>
<evidence type="ECO:0000313" key="2">
    <source>
        <dbReference type="Proteomes" id="UP000092093"/>
    </source>
</evidence>
<reference evidence="1 2" key="1">
    <citation type="submission" date="2015-09" db="EMBL/GenBank/DDBJ databases">
        <title>Aphanizomenon flos-aquae WA102.</title>
        <authorList>
            <person name="Driscoll C."/>
        </authorList>
    </citation>
    <scope>NUCLEOTIDE SEQUENCE [LARGE SCALE GENOMIC DNA]</scope>
    <source>
        <strain evidence="1">WA102</strain>
    </source>
</reference>
<sequence length="105" mass="11994">GQLDKKLSRKLLFFQTVEIYYGVSRLRKGWSTIFTSCHLLILLLIRISTHHWPYARLGPRDRQERVQGRISLLIQMYSHHALHTQAGDRVAGTGSRTMMMAGTGG</sequence>
<proteinExistence type="predicted"/>
<accession>A0A1B7W8X6</accession>
<dbReference type="EMBL" id="LJOW01000578">
    <property type="protein sequence ID" value="OBQ33519.1"/>
    <property type="molecule type" value="Genomic_DNA"/>
</dbReference>
<organism evidence="1 2">
    <name type="scientific">Aphanizomenon flos-aquae WA102</name>
    <dbReference type="NCBI Taxonomy" id="1710896"/>
    <lineage>
        <taxon>Bacteria</taxon>
        <taxon>Bacillati</taxon>
        <taxon>Cyanobacteriota</taxon>
        <taxon>Cyanophyceae</taxon>
        <taxon>Nostocales</taxon>
        <taxon>Aphanizomenonaceae</taxon>
        <taxon>Aphanizomenon</taxon>
    </lineage>
</organism>
<feature type="non-terminal residue" evidence="1">
    <location>
        <position position="1"/>
    </location>
</feature>
<dbReference type="AlphaFoldDB" id="A0A1B7W8X6"/>
<dbReference type="Proteomes" id="UP000092093">
    <property type="component" value="Unassembled WGS sequence"/>
</dbReference>
<name>A0A1B7W8X6_APHFL</name>
<gene>
    <name evidence="1" type="ORF">AN484_27150</name>
</gene>
<protein>
    <submittedName>
        <fullName evidence="1">Uncharacterized protein</fullName>
    </submittedName>
</protein>
<evidence type="ECO:0000313" key="1">
    <source>
        <dbReference type="EMBL" id="OBQ33519.1"/>
    </source>
</evidence>